<feature type="domain" description="Glycosyl transferase CAP10" evidence="4">
    <location>
        <begin position="176"/>
        <end position="416"/>
    </location>
</feature>
<dbReference type="InterPro" id="IPR051091">
    <property type="entry name" value="O-Glucosyltr/Glycosyltrsf_90"/>
</dbReference>
<dbReference type="SMART" id="SM00672">
    <property type="entry name" value="CAP10"/>
    <property type="match status" value="1"/>
</dbReference>
<feature type="signal peptide" evidence="3">
    <location>
        <begin position="1"/>
        <end position="24"/>
    </location>
</feature>
<organism evidence="5 6">
    <name type="scientific">Bathycoccus prasinos</name>
    <dbReference type="NCBI Taxonomy" id="41875"/>
    <lineage>
        <taxon>Eukaryota</taxon>
        <taxon>Viridiplantae</taxon>
        <taxon>Chlorophyta</taxon>
        <taxon>Mamiellophyceae</taxon>
        <taxon>Mamiellales</taxon>
        <taxon>Bathycoccaceae</taxon>
        <taxon>Bathycoccus</taxon>
    </lineage>
</organism>
<dbReference type="EMBL" id="FO082262">
    <property type="protein sequence ID" value="CCO20466.1"/>
    <property type="molecule type" value="Genomic_DNA"/>
</dbReference>
<gene>
    <name evidence="5" type="ordered locus">Bathy17g01750</name>
</gene>
<dbReference type="Proteomes" id="UP000198341">
    <property type="component" value="Chromosome 17"/>
</dbReference>
<proteinExistence type="inferred from homology"/>
<reference evidence="5 6" key="1">
    <citation type="submission" date="2011-10" db="EMBL/GenBank/DDBJ databases">
        <authorList>
            <person name="Genoscope - CEA"/>
        </authorList>
    </citation>
    <scope>NUCLEOTIDE SEQUENCE [LARGE SCALE GENOMIC DNA]</scope>
    <source>
        <strain evidence="5 6">RCC 1105</strain>
    </source>
</reference>
<dbReference type="GeneID" id="19011111"/>
<dbReference type="Pfam" id="PF05686">
    <property type="entry name" value="Glyco_transf_90"/>
    <property type="match status" value="1"/>
</dbReference>
<evidence type="ECO:0000256" key="3">
    <source>
        <dbReference type="SAM" id="SignalP"/>
    </source>
</evidence>
<accession>K8ER13</accession>
<dbReference type="PANTHER" id="PTHR12203:SF35">
    <property type="entry name" value="PROTEIN O-GLUCOSYLTRANSFERASE 1"/>
    <property type="match status" value="1"/>
</dbReference>
<sequence length="449" mass="52989">MRFFLLFVLVTAPALFFLLNVANANIEEEGIGGEKEGVVSLETRLEFAEEAEREIESDVVFPAEASDDDFDIKDDDEDVSLLYAQITEDLKPFLKNKVTREMTNRARVKYGTENHRAFGFVWVKNELFLATRRPSREFNGHHVQLIYEYFYDLCEVFGKTKTREEDGEMSSEDGSKLPPMEMALSTFDYNPPDEERLPVLCFCRDLEFPEETGCILHPGFGFRYNKIDENVYARKEEFDEDFPWSKKDEKLVGRFTMYPRLGRHAEIRARKNFVDWAENRTSLEDGFLDVKMYSKISLREHMEHKYILHLDGQGHSFQFEEKLGLNSVVVSEKKLFQTYFSKFLKPKTHYLEFWENDEKPEDVLEVLHYARTHDEEMQQIAKNGQKFAQKYFTKKARLKYYRELFRRFAEEAMAYEVTETPENAIRICCPGHACEENDIDVKKYAEENF</sequence>
<protein>
    <submittedName>
        <fullName evidence="5">DUF821 domain-containing protein</fullName>
    </submittedName>
</protein>
<dbReference type="OrthoDB" id="535029at2759"/>
<evidence type="ECO:0000313" key="5">
    <source>
        <dbReference type="EMBL" id="CCO20466.1"/>
    </source>
</evidence>
<evidence type="ECO:0000259" key="4">
    <source>
        <dbReference type="SMART" id="SM00672"/>
    </source>
</evidence>
<dbReference type="InterPro" id="IPR006598">
    <property type="entry name" value="CAP10"/>
</dbReference>
<keyword evidence="6" id="KW-1185">Reference proteome</keyword>
<dbReference type="GO" id="GO:0016740">
    <property type="term" value="F:transferase activity"/>
    <property type="evidence" value="ECO:0007669"/>
    <property type="project" value="UniProtKB-KW"/>
</dbReference>
<evidence type="ECO:0000256" key="1">
    <source>
        <dbReference type="ARBA" id="ARBA00010118"/>
    </source>
</evidence>
<keyword evidence="3" id="KW-0732">Signal</keyword>
<dbReference type="KEGG" id="bpg:Bathy17g01750"/>
<evidence type="ECO:0000256" key="2">
    <source>
        <dbReference type="ARBA" id="ARBA00022679"/>
    </source>
</evidence>
<keyword evidence="2" id="KW-0808">Transferase</keyword>
<dbReference type="eggNOG" id="KOG2458">
    <property type="taxonomic scope" value="Eukaryota"/>
</dbReference>
<dbReference type="RefSeq" id="XP_007508362.1">
    <property type="nucleotide sequence ID" value="XM_007508300.1"/>
</dbReference>
<name>K8ER13_9CHLO</name>
<dbReference type="PANTHER" id="PTHR12203">
    <property type="entry name" value="KDEL LYS-ASP-GLU-LEU CONTAINING - RELATED"/>
    <property type="match status" value="1"/>
</dbReference>
<evidence type="ECO:0000313" key="6">
    <source>
        <dbReference type="Proteomes" id="UP000198341"/>
    </source>
</evidence>
<feature type="chain" id="PRO_5003917615" evidence="3">
    <location>
        <begin position="25"/>
        <end position="449"/>
    </location>
</feature>
<dbReference type="AlphaFoldDB" id="K8ER13"/>
<comment type="similarity">
    <text evidence="1">Belongs to the glycosyltransferase 90 family.</text>
</comment>